<accession>A0AAD8P363</accession>
<protein>
    <submittedName>
        <fullName evidence="2">Uncharacterized protein</fullName>
    </submittedName>
</protein>
<evidence type="ECO:0000256" key="1">
    <source>
        <dbReference type="SAM" id="MobiDB-lite"/>
    </source>
</evidence>
<reference evidence="2" key="1">
    <citation type="journal article" date="2023" name="bioRxiv">
        <title>Improved chromosome-level genome assembly for marigold (Tagetes erecta).</title>
        <authorList>
            <person name="Jiang F."/>
            <person name="Yuan L."/>
            <person name="Wang S."/>
            <person name="Wang H."/>
            <person name="Xu D."/>
            <person name="Wang A."/>
            <person name="Fan W."/>
        </authorList>
    </citation>
    <scope>NUCLEOTIDE SEQUENCE</scope>
    <source>
        <strain evidence="2">WSJ</strain>
        <tissue evidence="2">Leaf</tissue>
    </source>
</reference>
<dbReference type="Proteomes" id="UP001229421">
    <property type="component" value="Unassembled WGS sequence"/>
</dbReference>
<name>A0AAD8P363_TARER</name>
<gene>
    <name evidence="2" type="ORF">QVD17_08389</name>
</gene>
<proteinExistence type="predicted"/>
<feature type="region of interest" description="Disordered" evidence="1">
    <location>
        <begin position="73"/>
        <end position="96"/>
    </location>
</feature>
<dbReference type="EMBL" id="JAUHHV010000002">
    <property type="protein sequence ID" value="KAK1431763.1"/>
    <property type="molecule type" value="Genomic_DNA"/>
</dbReference>
<dbReference type="AlphaFoldDB" id="A0AAD8P363"/>
<comment type="caution">
    <text evidence="2">The sequence shown here is derived from an EMBL/GenBank/DDBJ whole genome shotgun (WGS) entry which is preliminary data.</text>
</comment>
<evidence type="ECO:0000313" key="2">
    <source>
        <dbReference type="EMBL" id="KAK1431763.1"/>
    </source>
</evidence>
<sequence>MSIEGTKVEEVALMAQSAQPMVESSSSESDKPSNYVPLLEVVKEKLCSPECAEQIEHYRTYLFRICEKLAKEEKRHNNPKDDYKVSDEKILSIQES</sequence>
<keyword evidence="3" id="KW-1185">Reference proteome</keyword>
<evidence type="ECO:0000313" key="3">
    <source>
        <dbReference type="Proteomes" id="UP001229421"/>
    </source>
</evidence>
<feature type="compositionally biased region" description="Basic and acidic residues" evidence="1">
    <location>
        <begin position="73"/>
        <end position="90"/>
    </location>
</feature>
<organism evidence="2 3">
    <name type="scientific">Tagetes erecta</name>
    <name type="common">African marigold</name>
    <dbReference type="NCBI Taxonomy" id="13708"/>
    <lineage>
        <taxon>Eukaryota</taxon>
        <taxon>Viridiplantae</taxon>
        <taxon>Streptophyta</taxon>
        <taxon>Embryophyta</taxon>
        <taxon>Tracheophyta</taxon>
        <taxon>Spermatophyta</taxon>
        <taxon>Magnoliopsida</taxon>
        <taxon>eudicotyledons</taxon>
        <taxon>Gunneridae</taxon>
        <taxon>Pentapetalae</taxon>
        <taxon>asterids</taxon>
        <taxon>campanulids</taxon>
        <taxon>Asterales</taxon>
        <taxon>Asteraceae</taxon>
        <taxon>Asteroideae</taxon>
        <taxon>Heliantheae alliance</taxon>
        <taxon>Tageteae</taxon>
        <taxon>Tagetes</taxon>
    </lineage>
</organism>